<dbReference type="Proteomes" id="UP000792457">
    <property type="component" value="Unassembled WGS sequence"/>
</dbReference>
<proteinExistence type="inferred from homology"/>
<dbReference type="GO" id="GO:0003723">
    <property type="term" value="F:RNA binding"/>
    <property type="evidence" value="ECO:0007669"/>
    <property type="project" value="TreeGrafter"/>
</dbReference>
<dbReference type="GO" id="GO:0005737">
    <property type="term" value="C:cytoplasm"/>
    <property type="evidence" value="ECO:0007669"/>
    <property type="project" value="TreeGrafter"/>
</dbReference>
<evidence type="ECO:0000256" key="7">
    <source>
        <dbReference type="SAM" id="MobiDB-lite"/>
    </source>
</evidence>
<dbReference type="AlphaFoldDB" id="A0A8K0JWY3"/>
<accession>A0A8K0JWY3</accession>
<evidence type="ECO:0000256" key="3">
    <source>
        <dbReference type="ARBA" id="ARBA00022771"/>
    </source>
</evidence>
<sequence>MDQLLDTLRVCQDFNRHNCKRPACKFVHLQESHVEVVDDRVTVCRDAAKGKCTRSLCKYYHIPIPLPPANEMAAAAAVAAAATAGGSSTGDGSRESSSVGRASVPSPDPSWAILHHALNSTAISPSATSAGIMTRGHI</sequence>
<dbReference type="InterPro" id="IPR054429">
    <property type="entry name" value="Znf-CCCH_Muscleblind-like"/>
</dbReference>
<evidence type="ECO:0000313" key="10">
    <source>
        <dbReference type="Proteomes" id="UP000792457"/>
    </source>
</evidence>
<dbReference type="Pfam" id="PF22628">
    <property type="entry name" value="zf-CCCH_10"/>
    <property type="match status" value="1"/>
</dbReference>
<comment type="caution">
    <text evidence="9">The sequence shown here is derived from an EMBL/GenBank/DDBJ whole genome shotgun (WGS) entry which is preliminary data.</text>
</comment>
<organism evidence="9 10">
    <name type="scientific">Ladona fulva</name>
    <name type="common">Scarce chaser dragonfly</name>
    <name type="synonym">Libellula fulva</name>
    <dbReference type="NCBI Taxonomy" id="123851"/>
    <lineage>
        <taxon>Eukaryota</taxon>
        <taxon>Metazoa</taxon>
        <taxon>Ecdysozoa</taxon>
        <taxon>Arthropoda</taxon>
        <taxon>Hexapoda</taxon>
        <taxon>Insecta</taxon>
        <taxon>Pterygota</taxon>
        <taxon>Palaeoptera</taxon>
        <taxon>Odonata</taxon>
        <taxon>Epiprocta</taxon>
        <taxon>Anisoptera</taxon>
        <taxon>Libelluloidea</taxon>
        <taxon>Libellulidae</taxon>
        <taxon>Ladona</taxon>
    </lineage>
</organism>
<dbReference type="OrthoDB" id="6285980at2759"/>
<dbReference type="Gene3D" id="3.30.1370.210">
    <property type="match status" value="1"/>
</dbReference>
<keyword evidence="10" id="KW-1185">Reference proteome</keyword>
<dbReference type="GO" id="GO:0005654">
    <property type="term" value="C:nucleoplasm"/>
    <property type="evidence" value="ECO:0007669"/>
    <property type="project" value="TreeGrafter"/>
</dbReference>
<keyword evidence="2" id="KW-0677">Repeat</keyword>
<evidence type="ECO:0000256" key="5">
    <source>
        <dbReference type="ARBA" id="ARBA00038226"/>
    </source>
</evidence>
<feature type="zinc finger region" description="C3H1-type" evidence="6">
    <location>
        <begin position="38"/>
        <end position="64"/>
    </location>
</feature>
<dbReference type="PANTHER" id="PTHR12675:SF12">
    <property type="entry name" value="PROTEIN MUSCLEBLIND"/>
    <property type="match status" value="1"/>
</dbReference>
<keyword evidence="4 6" id="KW-0862">Zinc</keyword>
<dbReference type="GO" id="GO:0008270">
    <property type="term" value="F:zinc ion binding"/>
    <property type="evidence" value="ECO:0007669"/>
    <property type="project" value="UniProtKB-KW"/>
</dbReference>
<feature type="zinc finger region" description="C3H1-type" evidence="6">
    <location>
        <begin position="5"/>
        <end position="31"/>
    </location>
</feature>
<dbReference type="InterPro" id="IPR000571">
    <property type="entry name" value="Znf_CCCH"/>
</dbReference>
<comment type="similarity">
    <text evidence="5">Belongs to the muscleblind family.</text>
</comment>
<evidence type="ECO:0000313" key="9">
    <source>
        <dbReference type="EMBL" id="KAG8223856.1"/>
    </source>
</evidence>
<dbReference type="PANTHER" id="PTHR12675">
    <property type="entry name" value="MUSCLEBLIND-LIKE PROTEIN"/>
    <property type="match status" value="1"/>
</dbReference>
<gene>
    <name evidence="9" type="ORF">J437_LFUL005419</name>
</gene>
<feature type="domain" description="C3H1-type" evidence="8">
    <location>
        <begin position="5"/>
        <end position="31"/>
    </location>
</feature>
<keyword evidence="3 6" id="KW-0863">Zinc-finger</keyword>
<dbReference type="PROSITE" id="PS50103">
    <property type="entry name" value="ZF_C3H1"/>
    <property type="match status" value="2"/>
</dbReference>
<evidence type="ECO:0000256" key="2">
    <source>
        <dbReference type="ARBA" id="ARBA00022737"/>
    </source>
</evidence>
<reference evidence="9" key="2">
    <citation type="submission" date="2017-10" db="EMBL/GenBank/DDBJ databases">
        <title>Ladona fulva Genome sequencing and assembly.</title>
        <authorList>
            <person name="Murali S."/>
            <person name="Richards S."/>
            <person name="Bandaranaike D."/>
            <person name="Bellair M."/>
            <person name="Blankenburg K."/>
            <person name="Chao H."/>
            <person name="Dinh H."/>
            <person name="Doddapaneni H."/>
            <person name="Dugan-Rocha S."/>
            <person name="Elkadiri S."/>
            <person name="Gnanaolivu R."/>
            <person name="Hernandez B."/>
            <person name="Skinner E."/>
            <person name="Javaid M."/>
            <person name="Lee S."/>
            <person name="Li M."/>
            <person name="Ming W."/>
            <person name="Munidasa M."/>
            <person name="Muniz J."/>
            <person name="Nguyen L."/>
            <person name="Hughes D."/>
            <person name="Osuji N."/>
            <person name="Pu L.-L."/>
            <person name="Puazo M."/>
            <person name="Qu C."/>
            <person name="Quiroz J."/>
            <person name="Raj R."/>
            <person name="Weissenberger G."/>
            <person name="Xin Y."/>
            <person name="Zou X."/>
            <person name="Han Y."/>
            <person name="Worley K."/>
            <person name="Muzny D."/>
            <person name="Gibbs R."/>
        </authorList>
    </citation>
    <scope>NUCLEOTIDE SEQUENCE</scope>
    <source>
        <strain evidence="9">Sampled in the wild</strain>
    </source>
</reference>
<feature type="region of interest" description="Disordered" evidence="7">
    <location>
        <begin position="84"/>
        <end position="105"/>
    </location>
</feature>
<feature type="domain" description="C3H1-type" evidence="8">
    <location>
        <begin position="38"/>
        <end position="64"/>
    </location>
</feature>
<evidence type="ECO:0000259" key="8">
    <source>
        <dbReference type="PROSITE" id="PS50103"/>
    </source>
</evidence>
<protein>
    <recommendedName>
        <fullName evidence="8">C3H1-type domain-containing protein</fullName>
    </recommendedName>
</protein>
<dbReference type="GO" id="GO:0043484">
    <property type="term" value="P:regulation of RNA splicing"/>
    <property type="evidence" value="ECO:0007669"/>
    <property type="project" value="TreeGrafter"/>
</dbReference>
<reference evidence="9" key="1">
    <citation type="submission" date="2013-04" db="EMBL/GenBank/DDBJ databases">
        <authorList>
            <person name="Qu J."/>
            <person name="Murali S.C."/>
            <person name="Bandaranaike D."/>
            <person name="Bellair M."/>
            <person name="Blankenburg K."/>
            <person name="Chao H."/>
            <person name="Dinh H."/>
            <person name="Doddapaneni H."/>
            <person name="Downs B."/>
            <person name="Dugan-Rocha S."/>
            <person name="Elkadiri S."/>
            <person name="Gnanaolivu R.D."/>
            <person name="Hernandez B."/>
            <person name="Javaid M."/>
            <person name="Jayaseelan J.C."/>
            <person name="Lee S."/>
            <person name="Li M."/>
            <person name="Ming W."/>
            <person name="Munidasa M."/>
            <person name="Muniz J."/>
            <person name="Nguyen L."/>
            <person name="Ongeri F."/>
            <person name="Osuji N."/>
            <person name="Pu L.-L."/>
            <person name="Puazo M."/>
            <person name="Qu C."/>
            <person name="Quiroz J."/>
            <person name="Raj R."/>
            <person name="Weissenberger G."/>
            <person name="Xin Y."/>
            <person name="Zou X."/>
            <person name="Han Y."/>
            <person name="Richards S."/>
            <person name="Worley K."/>
            <person name="Muzny D."/>
            <person name="Gibbs R."/>
        </authorList>
    </citation>
    <scope>NUCLEOTIDE SEQUENCE</scope>
    <source>
        <strain evidence="9">Sampled in the wild</strain>
    </source>
</reference>
<keyword evidence="1 6" id="KW-0479">Metal-binding</keyword>
<evidence type="ECO:0000256" key="4">
    <source>
        <dbReference type="ARBA" id="ARBA00022833"/>
    </source>
</evidence>
<name>A0A8K0JWY3_LADFU</name>
<evidence type="ECO:0000256" key="1">
    <source>
        <dbReference type="ARBA" id="ARBA00022723"/>
    </source>
</evidence>
<dbReference type="EMBL" id="KZ308177">
    <property type="protein sequence ID" value="KAG8223856.1"/>
    <property type="molecule type" value="Genomic_DNA"/>
</dbReference>
<evidence type="ECO:0000256" key="6">
    <source>
        <dbReference type="PROSITE-ProRule" id="PRU00723"/>
    </source>
</evidence>